<dbReference type="RefSeq" id="WP_110834708.1">
    <property type="nucleotide sequence ID" value="NZ_QKLU01000012.1"/>
</dbReference>
<dbReference type="PRINTS" id="PR00507">
    <property type="entry name" value="N12N6MTFRASE"/>
</dbReference>
<proteinExistence type="inferred from homology"/>
<comment type="caution">
    <text evidence="9">The sequence shown here is derived from an EMBL/GenBank/DDBJ whole genome shotgun (WGS) entry which is preliminary data.</text>
</comment>
<dbReference type="Gene3D" id="3.40.50.150">
    <property type="entry name" value="Vaccinia Virus protein VP39"/>
    <property type="match status" value="1"/>
</dbReference>
<keyword evidence="4" id="KW-0808">Transferase</keyword>
<dbReference type="GO" id="GO:0008170">
    <property type="term" value="F:N-methyltransferase activity"/>
    <property type="evidence" value="ECO:0007669"/>
    <property type="project" value="InterPro"/>
</dbReference>
<evidence type="ECO:0000256" key="3">
    <source>
        <dbReference type="ARBA" id="ARBA00022603"/>
    </source>
</evidence>
<gene>
    <name evidence="9" type="ORF">B0O44_11237</name>
</gene>
<dbReference type="EC" id="2.1.1.72" evidence="2"/>
<evidence type="ECO:0000256" key="4">
    <source>
        <dbReference type="ARBA" id="ARBA00022679"/>
    </source>
</evidence>
<evidence type="ECO:0000256" key="1">
    <source>
        <dbReference type="ARBA" id="ARBA00006594"/>
    </source>
</evidence>
<dbReference type="InterPro" id="IPR029063">
    <property type="entry name" value="SAM-dependent_MTases_sf"/>
</dbReference>
<keyword evidence="10" id="KW-1185">Reference proteome</keyword>
<dbReference type="InterPro" id="IPR051537">
    <property type="entry name" value="DNA_Adenine_Mtase"/>
</dbReference>
<reference evidence="9 10" key="1">
    <citation type="submission" date="2018-06" db="EMBL/GenBank/DDBJ databases">
        <title>Genomic Encyclopedia of Archaeal and Bacterial Type Strains, Phase II (KMG-II): from individual species to whole genera.</title>
        <authorList>
            <person name="Goeker M."/>
        </authorList>
    </citation>
    <scope>NUCLEOTIDE SEQUENCE [LARGE SCALE GENOMIC DNA]</scope>
    <source>
        <strain evidence="9 10">DSM 27372</strain>
    </source>
</reference>
<keyword evidence="6" id="KW-0680">Restriction system</keyword>
<dbReference type="AlphaFoldDB" id="A0A318U6H1"/>
<dbReference type="SUPFAM" id="SSF53335">
    <property type="entry name" value="S-adenosyl-L-methionine-dependent methyltransferases"/>
    <property type="match status" value="1"/>
</dbReference>
<evidence type="ECO:0000256" key="5">
    <source>
        <dbReference type="ARBA" id="ARBA00022691"/>
    </source>
</evidence>
<feature type="domain" description="DNA methylase adenine-specific" evidence="8">
    <location>
        <begin position="97"/>
        <end position="190"/>
    </location>
</feature>
<keyword evidence="3 9" id="KW-0489">Methyltransferase</keyword>
<evidence type="ECO:0000259" key="8">
    <source>
        <dbReference type="Pfam" id="PF02384"/>
    </source>
</evidence>
<evidence type="ECO:0000256" key="2">
    <source>
        <dbReference type="ARBA" id="ARBA00011900"/>
    </source>
</evidence>
<evidence type="ECO:0000313" key="9">
    <source>
        <dbReference type="EMBL" id="PYF68450.1"/>
    </source>
</evidence>
<organism evidence="9 10">
    <name type="scientific">Pedobacter nutrimenti</name>
    <dbReference type="NCBI Taxonomy" id="1241337"/>
    <lineage>
        <taxon>Bacteria</taxon>
        <taxon>Pseudomonadati</taxon>
        <taxon>Bacteroidota</taxon>
        <taxon>Sphingobacteriia</taxon>
        <taxon>Sphingobacteriales</taxon>
        <taxon>Sphingobacteriaceae</taxon>
        <taxon>Pedobacter</taxon>
    </lineage>
</organism>
<dbReference type="GO" id="GO:0009007">
    <property type="term" value="F:site-specific DNA-methyltransferase (adenine-specific) activity"/>
    <property type="evidence" value="ECO:0007669"/>
    <property type="project" value="UniProtKB-EC"/>
</dbReference>
<protein>
    <recommendedName>
        <fullName evidence="2">site-specific DNA-methyltransferase (adenine-specific)</fullName>
        <ecNumber evidence="2">2.1.1.72</ecNumber>
    </recommendedName>
</protein>
<dbReference type="PANTHER" id="PTHR42933:SF3">
    <property type="entry name" value="TYPE I RESTRICTION ENZYME MJAVIII METHYLASE SUBUNIT"/>
    <property type="match status" value="1"/>
</dbReference>
<dbReference type="Pfam" id="PF02384">
    <property type="entry name" value="N6_Mtase"/>
    <property type="match status" value="1"/>
</dbReference>
<dbReference type="OrthoDB" id="9814572at2"/>
<dbReference type="GO" id="GO:0003677">
    <property type="term" value="F:DNA binding"/>
    <property type="evidence" value="ECO:0007669"/>
    <property type="project" value="InterPro"/>
</dbReference>
<dbReference type="PANTHER" id="PTHR42933">
    <property type="entry name" value="SLR6095 PROTEIN"/>
    <property type="match status" value="1"/>
</dbReference>
<dbReference type="EMBL" id="QKLU01000012">
    <property type="protein sequence ID" value="PYF68450.1"/>
    <property type="molecule type" value="Genomic_DNA"/>
</dbReference>
<dbReference type="InterPro" id="IPR003356">
    <property type="entry name" value="DNA_methylase_A-5"/>
</dbReference>
<dbReference type="GO" id="GO:0009307">
    <property type="term" value="P:DNA restriction-modification system"/>
    <property type="evidence" value="ECO:0007669"/>
    <property type="project" value="UniProtKB-KW"/>
</dbReference>
<accession>A0A318U6H1</accession>
<sequence length="250" mass="28332">MSKNNSIENHDPHFKNVKKCFEKLANRQSYYTVFQDFVDFSLLMLDINKKPEDFADLETRWTTDTEYKLFAEMYLSWADYSVDFKDGLGDIFMEYISGGRNGQFFTPEPLCNMMAALTHVNTLSNGQSICDPACGSGRTLLAAAKINRNLNFYGADNDSLCAKMTALNMIINTMTGEVAHMDTLSMEHYKSWHIKTIPFGTGKLPTYFTTGPGQTFFIERLEKSSFKSDATHVTIPEDVGANKKGQYILF</sequence>
<evidence type="ECO:0000256" key="6">
    <source>
        <dbReference type="ARBA" id="ARBA00022747"/>
    </source>
</evidence>
<keyword evidence="5" id="KW-0949">S-adenosyl-L-methionine</keyword>
<comment type="similarity">
    <text evidence="1">Belongs to the N(4)/N(6)-methyltransferase family.</text>
</comment>
<evidence type="ECO:0000313" key="10">
    <source>
        <dbReference type="Proteomes" id="UP000248198"/>
    </source>
</evidence>
<dbReference type="Proteomes" id="UP000248198">
    <property type="component" value="Unassembled WGS sequence"/>
</dbReference>
<dbReference type="GO" id="GO:0032259">
    <property type="term" value="P:methylation"/>
    <property type="evidence" value="ECO:0007669"/>
    <property type="project" value="UniProtKB-KW"/>
</dbReference>
<evidence type="ECO:0000256" key="7">
    <source>
        <dbReference type="ARBA" id="ARBA00047942"/>
    </source>
</evidence>
<name>A0A318U6H1_9SPHI</name>
<comment type="catalytic activity">
    <reaction evidence="7">
        <text>a 2'-deoxyadenosine in DNA + S-adenosyl-L-methionine = an N(6)-methyl-2'-deoxyadenosine in DNA + S-adenosyl-L-homocysteine + H(+)</text>
        <dbReference type="Rhea" id="RHEA:15197"/>
        <dbReference type="Rhea" id="RHEA-COMP:12418"/>
        <dbReference type="Rhea" id="RHEA-COMP:12419"/>
        <dbReference type="ChEBI" id="CHEBI:15378"/>
        <dbReference type="ChEBI" id="CHEBI:57856"/>
        <dbReference type="ChEBI" id="CHEBI:59789"/>
        <dbReference type="ChEBI" id="CHEBI:90615"/>
        <dbReference type="ChEBI" id="CHEBI:90616"/>
        <dbReference type="EC" id="2.1.1.72"/>
    </reaction>
</comment>